<sequence>MMRSWEGGGGMLPAEAASSECRYHRQSEVAFLTPLLLRVSVSHVATRFCFCCRLDGRTESSEKERIVERFNESSNRKRLYMKADMKIILVFDILEEESNESADMGSMTIF</sequence>
<dbReference type="EMBL" id="JASCZI010271875">
    <property type="protein sequence ID" value="MED6216354.1"/>
    <property type="molecule type" value="Genomic_DNA"/>
</dbReference>
<organism evidence="1 2">
    <name type="scientific">Stylosanthes scabra</name>
    <dbReference type="NCBI Taxonomy" id="79078"/>
    <lineage>
        <taxon>Eukaryota</taxon>
        <taxon>Viridiplantae</taxon>
        <taxon>Streptophyta</taxon>
        <taxon>Embryophyta</taxon>
        <taxon>Tracheophyta</taxon>
        <taxon>Spermatophyta</taxon>
        <taxon>Magnoliopsida</taxon>
        <taxon>eudicotyledons</taxon>
        <taxon>Gunneridae</taxon>
        <taxon>Pentapetalae</taxon>
        <taxon>rosids</taxon>
        <taxon>fabids</taxon>
        <taxon>Fabales</taxon>
        <taxon>Fabaceae</taxon>
        <taxon>Papilionoideae</taxon>
        <taxon>50 kb inversion clade</taxon>
        <taxon>dalbergioids sensu lato</taxon>
        <taxon>Dalbergieae</taxon>
        <taxon>Pterocarpus clade</taxon>
        <taxon>Stylosanthes</taxon>
    </lineage>
</organism>
<gene>
    <name evidence="1" type="ORF">PIB30_006997</name>
</gene>
<comment type="caution">
    <text evidence="1">The sequence shown here is derived from an EMBL/GenBank/DDBJ whole genome shotgun (WGS) entry which is preliminary data.</text>
</comment>
<name>A0ABU6Z281_9FABA</name>
<evidence type="ECO:0000313" key="2">
    <source>
        <dbReference type="Proteomes" id="UP001341840"/>
    </source>
</evidence>
<dbReference type="Proteomes" id="UP001341840">
    <property type="component" value="Unassembled WGS sequence"/>
</dbReference>
<evidence type="ECO:0000313" key="1">
    <source>
        <dbReference type="EMBL" id="MED6216354.1"/>
    </source>
</evidence>
<protein>
    <submittedName>
        <fullName evidence="1">Uncharacterized protein</fullName>
    </submittedName>
</protein>
<accession>A0ABU6Z281</accession>
<keyword evidence="2" id="KW-1185">Reference proteome</keyword>
<proteinExistence type="predicted"/>
<reference evidence="1 2" key="1">
    <citation type="journal article" date="2023" name="Plants (Basel)">
        <title>Bridging the Gap: Combining Genomics and Transcriptomics Approaches to Understand Stylosanthes scabra, an Orphan Legume from the Brazilian Caatinga.</title>
        <authorList>
            <person name="Ferreira-Neto J.R.C."/>
            <person name="da Silva M.D."/>
            <person name="Binneck E."/>
            <person name="de Melo N.F."/>
            <person name="da Silva R.H."/>
            <person name="de Melo A.L.T.M."/>
            <person name="Pandolfi V."/>
            <person name="Bustamante F.O."/>
            <person name="Brasileiro-Vidal A.C."/>
            <person name="Benko-Iseppon A.M."/>
        </authorList>
    </citation>
    <scope>NUCLEOTIDE SEQUENCE [LARGE SCALE GENOMIC DNA]</scope>
    <source>
        <tissue evidence="1">Leaves</tissue>
    </source>
</reference>